<dbReference type="EMBL" id="CP027860">
    <property type="protein sequence ID" value="AVP97547.1"/>
    <property type="molecule type" value="Genomic_DNA"/>
</dbReference>
<name>A0A2P1PRR8_9GAMM</name>
<dbReference type="KEGG" id="xba:C7S18_10220"/>
<keyword evidence="1" id="KW-1133">Transmembrane helix</keyword>
<dbReference type="RefSeq" id="WP_106891468.1">
    <property type="nucleotide sequence ID" value="NZ_CP027860.1"/>
</dbReference>
<evidence type="ECO:0000256" key="1">
    <source>
        <dbReference type="SAM" id="Phobius"/>
    </source>
</evidence>
<feature type="transmembrane region" description="Helical" evidence="1">
    <location>
        <begin position="57"/>
        <end position="78"/>
    </location>
</feature>
<feature type="transmembrane region" description="Helical" evidence="1">
    <location>
        <begin position="193"/>
        <end position="215"/>
    </location>
</feature>
<gene>
    <name evidence="3" type="ORF">C7S18_10220</name>
</gene>
<keyword evidence="2" id="KW-0732">Signal</keyword>
<keyword evidence="1" id="KW-0812">Transmembrane</keyword>
<proteinExistence type="predicted"/>
<reference evidence="3 4" key="1">
    <citation type="submission" date="2018-03" db="EMBL/GenBank/DDBJ databases">
        <title>Ahniella affigens gen. nov., sp. nov., a gammaproteobacterium isolated from sandy soil near a stream.</title>
        <authorList>
            <person name="Ko Y."/>
            <person name="Kim J.-H."/>
        </authorList>
    </citation>
    <scope>NUCLEOTIDE SEQUENCE [LARGE SCALE GENOMIC DNA]</scope>
    <source>
        <strain evidence="3 4">D13</strain>
    </source>
</reference>
<sequence length="221" mass="23889">MKLIAAFLSILFAVLLVLTPHYSHAQESGASATESSAPTAALDHVNDVDARKEGIKVYFLTFWMVLYLLQVVGVIRICRRIVVDGSAESLFDVCFSQPRTWAFIVIAVLVPVALSAASGFADTKTKYDELVVSTSLSAVLVLVTLELSTLLDMRGEHPRLTVMFYASLALDVVSYFLIALGVGAHLNQVSQETILFCIILVFAACVSSVATICLVKQARGS</sequence>
<feature type="signal peptide" evidence="2">
    <location>
        <begin position="1"/>
        <end position="25"/>
    </location>
</feature>
<reference evidence="3 4" key="2">
    <citation type="submission" date="2018-03" db="EMBL/GenBank/DDBJ databases">
        <authorList>
            <person name="Keele B.F."/>
        </authorList>
    </citation>
    <scope>NUCLEOTIDE SEQUENCE [LARGE SCALE GENOMIC DNA]</scope>
    <source>
        <strain evidence="3 4">D13</strain>
    </source>
</reference>
<dbReference type="Proteomes" id="UP000241074">
    <property type="component" value="Chromosome"/>
</dbReference>
<feature type="transmembrane region" description="Helical" evidence="1">
    <location>
        <begin position="130"/>
        <end position="151"/>
    </location>
</feature>
<keyword evidence="1" id="KW-0472">Membrane</keyword>
<keyword evidence="4" id="KW-1185">Reference proteome</keyword>
<feature type="transmembrane region" description="Helical" evidence="1">
    <location>
        <begin position="99"/>
        <end position="118"/>
    </location>
</feature>
<evidence type="ECO:0000313" key="4">
    <source>
        <dbReference type="Proteomes" id="UP000241074"/>
    </source>
</evidence>
<evidence type="ECO:0000313" key="3">
    <source>
        <dbReference type="EMBL" id="AVP97547.1"/>
    </source>
</evidence>
<organism evidence="3 4">
    <name type="scientific">Ahniella affigens</name>
    <dbReference type="NCBI Taxonomy" id="2021234"/>
    <lineage>
        <taxon>Bacteria</taxon>
        <taxon>Pseudomonadati</taxon>
        <taxon>Pseudomonadota</taxon>
        <taxon>Gammaproteobacteria</taxon>
        <taxon>Lysobacterales</taxon>
        <taxon>Rhodanobacteraceae</taxon>
        <taxon>Ahniella</taxon>
    </lineage>
</organism>
<dbReference type="AlphaFoldDB" id="A0A2P1PRR8"/>
<accession>A0A2P1PRR8</accession>
<feature type="chain" id="PRO_5015150666" evidence="2">
    <location>
        <begin position="26"/>
        <end position="221"/>
    </location>
</feature>
<feature type="transmembrane region" description="Helical" evidence="1">
    <location>
        <begin position="163"/>
        <end position="187"/>
    </location>
</feature>
<protein>
    <submittedName>
        <fullName evidence="3">Uncharacterized protein</fullName>
    </submittedName>
</protein>
<evidence type="ECO:0000256" key="2">
    <source>
        <dbReference type="SAM" id="SignalP"/>
    </source>
</evidence>